<dbReference type="PANTHER" id="PTHR21700">
    <property type="entry name" value="TRANSTHYRETIN-LIKE FAMILY PROTEIN-RELATED"/>
    <property type="match status" value="1"/>
</dbReference>
<accession>A0A0N4Z135</accession>
<keyword evidence="4 5" id="KW-0732">Signal</keyword>
<evidence type="ECO:0000313" key="7">
    <source>
        <dbReference type="WBParaSite" id="PTRK_0000041200.1"/>
    </source>
</evidence>
<evidence type="ECO:0000256" key="4">
    <source>
        <dbReference type="ARBA" id="ARBA00022729"/>
    </source>
</evidence>
<dbReference type="AlphaFoldDB" id="A0A0N4Z135"/>
<feature type="chain" id="PRO_5005890963" evidence="5">
    <location>
        <begin position="21"/>
        <end position="140"/>
    </location>
</feature>
<dbReference type="InterPro" id="IPR001534">
    <property type="entry name" value="Transthyretin-like"/>
</dbReference>
<feature type="signal peptide" evidence="5">
    <location>
        <begin position="1"/>
        <end position="20"/>
    </location>
</feature>
<dbReference type="Pfam" id="PF01060">
    <property type="entry name" value="TTR-52"/>
    <property type="match status" value="1"/>
</dbReference>
<name>A0A0N4Z135_PARTI</name>
<protein>
    <submittedName>
        <fullName evidence="7">Transthyretin-like protein 5</fullName>
    </submittedName>
</protein>
<dbReference type="InterPro" id="IPR038479">
    <property type="entry name" value="Transthyretin-like_sf"/>
</dbReference>
<keyword evidence="3" id="KW-0964">Secreted</keyword>
<dbReference type="Proteomes" id="UP000038045">
    <property type="component" value="Unplaced"/>
</dbReference>
<evidence type="ECO:0000256" key="1">
    <source>
        <dbReference type="ARBA" id="ARBA00004613"/>
    </source>
</evidence>
<comment type="subcellular location">
    <subcellularLocation>
        <location evidence="1">Secreted</location>
    </subcellularLocation>
</comment>
<dbReference type="PANTHER" id="PTHR21700:SF3">
    <property type="entry name" value="TRANSTHYRETIN-LIKE PROTEIN 5"/>
    <property type="match status" value="1"/>
</dbReference>
<evidence type="ECO:0000256" key="3">
    <source>
        <dbReference type="ARBA" id="ARBA00022525"/>
    </source>
</evidence>
<evidence type="ECO:0000256" key="2">
    <source>
        <dbReference type="ARBA" id="ARBA00010112"/>
    </source>
</evidence>
<sequence length="140" mass="16067">MIFTLRNFLFFLFIISYYHVSPIQQTVAVRGRLMCGDEPLANDKVRLWDDSTLSTDTQLASVRTNSSGYYELKGSKGATFTMDVKLKFYTDCEDGIMPCQRKITLTIPSKYITKGDNEVKWFDAGTMNLALKFKDEDRDC</sequence>
<comment type="similarity">
    <text evidence="2">Belongs to the nematode transthyretin-like family.</text>
</comment>
<keyword evidence="6" id="KW-1185">Reference proteome</keyword>
<evidence type="ECO:0000256" key="5">
    <source>
        <dbReference type="SAM" id="SignalP"/>
    </source>
</evidence>
<proteinExistence type="inferred from homology"/>
<evidence type="ECO:0000313" key="6">
    <source>
        <dbReference type="Proteomes" id="UP000038045"/>
    </source>
</evidence>
<dbReference type="Gene3D" id="2.60.40.3330">
    <property type="match status" value="1"/>
</dbReference>
<dbReference type="GO" id="GO:0005576">
    <property type="term" value="C:extracellular region"/>
    <property type="evidence" value="ECO:0007669"/>
    <property type="project" value="UniProtKB-SubCell"/>
</dbReference>
<dbReference type="GO" id="GO:0009986">
    <property type="term" value="C:cell surface"/>
    <property type="evidence" value="ECO:0007669"/>
    <property type="project" value="InterPro"/>
</dbReference>
<organism evidence="6 7">
    <name type="scientific">Parastrongyloides trichosuri</name>
    <name type="common">Possum-specific nematode worm</name>
    <dbReference type="NCBI Taxonomy" id="131310"/>
    <lineage>
        <taxon>Eukaryota</taxon>
        <taxon>Metazoa</taxon>
        <taxon>Ecdysozoa</taxon>
        <taxon>Nematoda</taxon>
        <taxon>Chromadorea</taxon>
        <taxon>Rhabditida</taxon>
        <taxon>Tylenchina</taxon>
        <taxon>Panagrolaimomorpha</taxon>
        <taxon>Strongyloidoidea</taxon>
        <taxon>Strongyloididae</taxon>
        <taxon>Parastrongyloides</taxon>
    </lineage>
</organism>
<dbReference type="WBParaSite" id="PTRK_0000041200.1">
    <property type="protein sequence ID" value="PTRK_0000041200.1"/>
    <property type="gene ID" value="PTRK_0000041200"/>
</dbReference>
<reference evidence="7" key="1">
    <citation type="submission" date="2017-02" db="UniProtKB">
        <authorList>
            <consortium name="WormBaseParasite"/>
        </authorList>
    </citation>
    <scope>IDENTIFICATION</scope>
</reference>